<dbReference type="EnsemblMetazoa" id="XM_029485739.1">
    <property type="protein sequence ID" value="XP_029341599.1"/>
    <property type="gene ID" value="LOC115033362"/>
</dbReference>
<organism evidence="1 2">
    <name type="scientific">Acyrthosiphon pisum</name>
    <name type="common">Pea aphid</name>
    <dbReference type="NCBI Taxonomy" id="7029"/>
    <lineage>
        <taxon>Eukaryota</taxon>
        <taxon>Metazoa</taxon>
        <taxon>Ecdysozoa</taxon>
        <taxon>Arthropoda</taxon>
        <taxon>Hexapoda</taxon>
        <taxon>Insecta</taxon>
        <taxon>Pterygota</taxon>
        <taxon>Neoptera</taxon>
        <taxon>Paraneoptera</taxon>
        <taxon>Hemiptera</taxon>
        <taxon>Sternorrhyncha</taxon>
        <taxon>Aphidomorpha</taxon>
        <taxon>Aphidoidea</taxon>
        <taxon>Aphididae</taxon>
        <taxon>Macrosiphini</taxon>
        <taxon>Acyrthosiphon</taxon>
    </lineage>
</organism>
<dbReference type="AlphaFoldDB" id="A0A8R2NK75"/>
<name>A0A8R2NK75_ACYPI</name>
<reference evidence="2" key="1">
    <citation type="submission" date="2010-06" db="EMBL/GenBank/DDBJ databases">
        <authorList>
            <person name="Jiang H."/>
            <person name="Abraham K."/>
            <person name="Ali S."/>
            <person name="Alsbrooks S.L."/>
            <person name="Anim B.N."/>
            <person name="Anosike U.S."/>
            <person name="Attaway T."/>
            <person name="Bandaranaike D.P."/>
            <person name="Battles P.K."/>
            <person name="Bell S.N."/>
            <person name="Bell A.V."/>
            <person name="Beltran B."/>
            <person name="Bickham C."/>
            <person name="Bustamante Y."/>
            <person name="Caleb T."/>
            <person name="Canada A."/>
            <person name="Cardenas V."/>
            <person name="Carter K."/>
            <person name="Chacko J."/>
            <person name="Chandrabose M.N."/>
            <person name="Chavez D."/>
            <person name="Chavez A."/>
            <person name="Chen L."/>
            <person name="Chu H.-S."/>
            <person name="Claassen K.J."/>
            <person name="Cockrell R."/>
            <person name="Collins M."/>
            <person name="Cooper J.A."/>
            <person name="Cree A."/>
            <person name="Curry S.M."/>
            <person name="Da Y."/>
            <person name="Dao M.D."/>
            <person name="Das B."/>
            <person name="Davila M.-L."/>
            <person name="Davy-Carroll L."/>
            <person name="Denson S."/>
            <person name="Dinh H."/>
            <person name="Ebong V.E."/>
            <person name="Edwards J.R."/>
            <person name="Egan A."/>
            <person name="El-Daye J."/>
            <person name="Escobedo L."/>
            <person name="Fernandez S."/>
            <person name="Fernando P.R."/>
            <person name="Flagg N."/>
            <person name="Forbes L.D."/>
            <person name="Fowler R.G."/>
            <person name="Fu Q."/>
            <person name="Gabisi R.A."/>
            <person name="Ganer J."/>
            <person name="Garbino Pronczuk A."/>
            <person name="Garcia R.M."/>
            <person name="Garner T."/>
            <person name="Garrett T.E."/>
            <person name="Gonzalez D.A."/>
            <person name="Hamid H."/>
            <person name="Hawkins E.S."/>
            <person name="Hirani K."/>
            <person name="Hogues M.E."/>
            <person name="Hollins B."/>
            <person name="Hsiao C.-H."/>
            <person name="Jabil R."/>
            <person name="James M.L."/>
            <person name="Jhangiani S.N."/>
            <person name="Johnson B."/>
            <person name="Johnson Q."/>
            <person name="Joshi V."/>
            <person name="Kalu J.B."/>
            <person name="Kam C."/>
            <person name="Kashfia A."/>
            <person name="Keebler J."/>
            <person name="Kisamo H."/>
            <person name="Kovar C.L."/>
            <person name="Lago L.A."/>
            <person name="Lai C.-Y."/>
            <person name="Laidlaw J."/>
            <person name="Lara F."/>
            <person name="Le T.-K."/>
            <person name="Lee S.L."/>
            <person name="Legall F.H."/>
            <person name="Lemon S.J."/>
            <person name="Lewis L.R."/>
            <person name="Li B."/>
            <person name="Liu Y."/>
            <person name="Liu Y.-S."/>
            <person name="Lopez J."/>
            <person name="Lozado R.J."/>
            <person name="Lu J."/>
            <person name="Madu R.C."/>
            <person name="Maheshwari M."/>
            <person name="Maheshwari R."/>
            <person name="Malloy K."/>
            <person name="Martinez E."/>
            <person name="Mathew T."/>
            <person name="Mercado I.C."/>
            <person name="Mercado C."/>
            <person name="Meyer B."/>
            <person name="Montgomery K."/>
            <person name="Morgan M.B."/>
            <person name="Munidasa M."/>
            <person name="Nazareth L.V."/>
            <person name="Nelson J."/>
            <person name="Ng B.M."/>
            <person name="Nguyen N.B."/>
            <person name="Nguyen P.Q."/>
            <person name="Nguyen T."/>
            <person name="Obregon M."/>
            <person name="Okwuonu G.O."/>
            <person name="Onwere C.G."/>
            <person name="Orozco G."/>
            <person name="Parra A."/>
            <person name="Patel S."/>
            <person name="Patil S."/>
            <person name="Perez A."/>
            <person name="Perez Y."/>
            <person name="Pham C."/>
            <person name="Primus E.L."/>
            <person name="Pu L.-L."/>
            <person name="Puazo M."/>
            <person name="Qin X."/>
            <person name="Quiroz J.B."/>
            <person name="Reese J."/>
            <person name="Richards S."/>
            <person name="Rives C.M."/>
            <person name="Robberts R."/>
            <person name="Ruiz S.J."/>
            <person name="Ruiz M.J."/>
            <person name="Santibanez J."/>
            <person name="Schneider B.W."/>
            <person name="Sisson I."/>
            <person name="Smith M."/>
            <person name="Sodergren E."/>
            <person name="Song X.-Z."/>
            <person name="Song B.B."/>
            <person name="Summersgill H."/>
            <person name="Thelus R."/>
            <person name="Thornton R.D."/>
            <person name="Trejos Z.Y."/>
            <person name="Usmani K."/>
            <person name="Vattathil S."/>
            <person name="Villasana D."/>
            <person name="Walker D.L."/>
            <person name="Wang S."/>
            <person name="Wang K."/>
            <person name="White C.S."/>
            <person name="Williams A.C."/>
            <person name="Williamson J."/>
            <person name="Wilson K."/>
            <person name="Woghiren I.O."/>
            <person name="Woodworth J.R."/>
            <person name="Worley K.C."/>
            <person name="Wright R.A."/>
            <person name="Wu W."/>
            <person name="Young L."/>
            <person name="Zhang L."/>
            <person name="Zhang J."/>
            <person name="Zhu Y."/>
            <person name="Muzny D.M."/>
            <person name="Weinstock G."/>
            <person name="Gibbs R.A."/>
        </authorList>
    </citation>
    <scope>NUCLEOTIDE SEQUENCE [LARGE SCALE GENOMIC DNA]</scope>
    <source>
        <strain evidence="2">LSR1</strain>
    </source>
</reference>
<dbReference type="KEGG" id="api:115033362"/>
<protein>
    <submittedName>
        <fullName evidence="1">Uncharacterized protein</fullName>
    </submittedName>
</protein>
<accession>A0A8R2NK75</accession>
<sequence>MLRRKRSLKILAMVPPEDSGESSDEENIIQRVESPLPSEAIEEDLDELLRELEQNPLHEFLEDIDNAADGLQNNVFEQLEVPTEIPENFVYLSHSLPESSLCTPSTSGFKCNTNKKI</sequence>
<keyword evidence="2" id="KW-1185">Reference proteome</keyword>
<proteinExistence type="predicted"/>
<evidence type="ECO:0000313" key="2">
    <source>
        <dbReference type="Proteomes" id="UP000007819"/>
    </source>
</evidence>
<reference evidence="1" key="2">
    <citation type="submission" date="2022-06" db="UniProtKB">
        <authorList>
            <consortium name="EnsemblMetazoa"/>
        </authorList>
    </citation>
    <scope>IDENTIFICATION</scope>
</reference>
<dbReference type="OrthoDB" id="10437033at2759"/>
<dbReference type="RefSeq" id="XP_029341599.1">
    <property type="nucleotide sequence ID" value="XM_029485739.1"/>
</dbReference>
<evidence type="ECO:0000313" key="1">
    <source>
        <dbReference type="EnsemblMetazoa" id="XP_029341599.1"/>
    </source>
</evidence>
<dbReference type="Proteomes" id="UP000007819">
    <property type="component" value="Chromosome X"/>
</dbReference>
<dbReference type="GeneID" id="115033362"/>